<dbReference type="RefSeq" id="WP_307506153.1">
    <property type="nucleotide sequence ID" value="NZ_BAAACE010000027.1"/>
</dbReference>
<organism evidence="2 3">
    <name type="scientific">Paraclostridium ghonii</name>
    <dbReference type="NCBI Taxonomy" id="29358"/>
    <lineage>
        <taxon>Bacteria</taxon>
        <taxon>Bacillati</taxon>
        <taxon>Bacillota</taxon>
        <taxon>Clostridia</taxon>
        <taxon>Peptostreptococcales</taxon>
        <taxon>Peptostreptococcaceae</taxon>
        <taxon>Paraclostridium</taxon>
    </lineage>
</organism>
<dbReference type="InterPro" id="IPR036397">
    <property type="entry name" value="RNaseH_sf"/>
</dbReference>
<keyword evidence="3" id="KW-1185">Reference proteome</keyword>
<dbReference type="PANTHER" id="PTHR38462">
    <property type="entry name" value="EXONUCLEASE-LIKE PROTEIN"/>
    <property type="match status" value="1"/>
</dbReference>
<feature type="domain" description="YprB ribonuclease H-like" evidence="1">
    <location>
        <begin position="20"/>
        <end position="184"/>
    </location>
</feature>
<dbReference type="InterPro" id="IPR012337">
    <property type="entry name" value="RNaseH-like_sf"/>
</dbReference>
<accession>A0ABU0N0D3</accession>
<evidence type="ECO:0000259" key="1">
    <source>
        <dbReference type="Pfam" id="PF13482"/>
    </source>
</evidence>
<dbReference type="InterPro" id="IPR038720">
    <property type="entry name" value="YprB_RNase_H-like_dom"/>
</dbReference>
<protein>
    <submittedName>
        <fullName evidence="2">DNA polymerase III alpha subunit (Gram-positive type)</fullName>
    </submittedName>
</protein>
<proteinExistence type="predicted"/>
<dbReference type="PANTHER" id="PTHR38462:SF1">
    <property type="entry name" value="YPRB RIBONUCLEASE H-LIKE DOMAIN-CONTAINING PROTEIN"/>
    <property type="match status" value="1"/>
</dbReference>
<dbReference type="Gene3D" id="3.30.420.10">
    <property type="entry name" value="Ribonuclease H-like superfamily/Ribonuclease H"/>
    <property type="match status" value="1"/>
</dbReference>
<evidence type="ECO:0000313" key="2">
    <source>
        <dbReference type="EMBL" id="MDQ0556622.1"/>
    </source>
</evidence>
<dbReference type="SUPFAM" id="SSF53098">
    <property type="entry name" value="Ribonuclease H-like"/>
    <property type="match status" value="1"/>
</dbReference>
<evidence type="ECO:0000313" key="3">
    <source>
        <dbReference type="Proteomes" id="UP001232584"/>
    </source>
</evidence>
<name>A0ABU0N0D3_9FIRM</name>
<reference evidence="2 3" key="1">
    <citation type="submission" date="2023-07" db="EMBL/GenBank/DDBJ databases">
        <title>Genomic Encyclopedia of Type Strains, Phase IV (KMG-IV): sequencing the most valuable type-strain genomes for metagenomic binning, comparative biology and taxonomic classification.</title>
        <authorList>
            <person name="Goeker M."/>
        </authorList>
    </citation>
    <scope>NUCLEOTIDE SEQUENCE [LARGE SCALE GENOMIC DNA]</scope>
    <source>
        <strain evidence="2 3">DSM 15049</strain>
    </source>
</reference>
<comment type="caution">
    <text evidence="2">The sequence shown here is derived from an EMBL/GenBank/DDBJ whole genome shotgun (WGS) entry which is preliminary data.</text>
</comment>
<dbReference type="Pfam" id="PF13482">
    <property type="entry name" value="RNase_H_2"/>
    <property type="match status" value="1"/>
</dbReference>
<dbReference type="EMBL" id="JAUSWG010000006">
    <property type="protein sequence ID" value="MDQ0556622.1"/>
    <property type="molecule type" value="Genomic_DNA"/>
</dbReference>
<gene>
    <name evidence="2" type="ORF">QOZ92_001736</name>
</gene>
<sequence>MQVITKTIDDLIPIPENYFILDIETTGLSPKYCKVILIGILYNLNNKTIIKQYFAESEEEEKDLLLNFINDIKSFKYHITFNGVTFDIPFLNSRFICNKIDFFIDKSNDIDILRIVKPFKEKLSLSDCKLKTIEKYMGIQREDTISGKESIKLYKDFILTKDNSLKEKILLHNYEDIYYLGKIFKIKNILDEKLDYIDINIDTLNYKVLLSKYKVAKSTLHLTFISQTKFKLPLNIFEDDYTISTNENILKLCININKGIDSSGNIVLFYNLGTIVPIKHNEDFIVDNINSLSRFIICKELKKELLT</sequence>
<dbReference type="Proteomes" id="UP001232584">
    <property type="component" value="Unassembled WGS sequence"/>
</dbReference>